<dbReference type="CDD" id="cd00818">
    <property type="entry name" value="IleRS_core"/>
    <property type="match status" value="1"/>
</dbReference>
<dbReference type="EC" id="6.1.1.5" evidence="2 11"/>
<dbReference type="InterPro" id="IPR002301">
    <property type="entry name" value="Ile-tRNA-ligase"/>
</dbReference>
<dbReference type="SUPFAM" id="SSF50677">
    <property type="entry name" value="ValRS/IleRS/LeuRS editing domain"/>
    <property type="match status" value="1"/>
</dbReference>
<dbReference type="InterPro" id="IPR023586">
    <property type="entry name" value="Ile-tRNA-ligase_type2"/>
</dbReference>
<evidence type="ECO:0000256" key="2">
    <source>
        <dbReference type="ARBA" id="ARBA00013165"/>
    </source>
</evidence>
<protein>
    <recommendedName>
        <fullName evidence="2 11">Isoleucine--tRNA ligase</fullName>
        <ecNumber evidence="2 11">6.1.1.5</ecNumber>
    </recommendedName>
</protein>
<dbReference type="PRINTS" id="PR00984">
    <property type="entry name" value="TRNASYNTHILE"/>
</dbReference>
<dbReference type="InterPro" id="IPR009008">
    <property type="entry name" value="Val/Leu/Ile-tRNA-synth_edit"/>
</dbReference>
<dbReference type="Gene3D" id="1.10.730.10">
    <property type="entry name" value="Isoleucyl-tRNA Synthetase, Domain 1"/>
    <property type="match status" value="1"/>
</dbReference>
<dbReference type="GO" id="GO:0006428">
    <property type="term" value="P:isoleucyl-tRNA aminoacylation"/>
    <property type="evidence" value="ECO:0007669"/>
    <property type="project" value="UniProtKB-UniRule"/>
</dbReference>
<evidence type="ECO:0000256" key="6">
    <source>
        <dbReference type="ARBA" id="ARBA00022840"/>
    </source>
</evidence>
<feature type="domain" description="Methionyl/Valyl/Leucyl/Isoleucyl-tRNA synthetase anticodon-binding" evidence="14">
    <location>
        <begin position="653"/>
        <end position="795"/>
    </location>
</feature>
<evidence type="ECO:0000256" key="11">
    <source>
        <dbReference type="NCBIfam" id="TIGR00392"/>
    </source>
</evidence>
<dbReference type="InterPro" id="IPR001412">
    <property type="entry name" value="aa-tRNA-synth_I_CS"/>
</dbReference>
<keyword evidence="5 12" id="KW-0547">Nucleotide-binding</keyword>
<gene>
    <name evidence="15" type="ORF">HAT2_00536</name>
</gene>
<evidence type="ECO:0000256" key="10">
    <source>
        <dbReference type="ARBA" id="ARBA00048359"/>
    </source>
</evidence>
<keyword evidence="3" id="KW-0963">Cytoplasm</keyword>
<comment type="catalytic activity">
    <reaction evidence="10">
        <text>tRNA(Ile) + L-isoleucine + ATP = L-isoleucyl-tRNA(Ile) + AMP + diphosphate</text>
        <dbReference type="Rhea" id="RHEA:11060"/>
        <dbReference type="Rhea" id="RHEA-COMP:9666"/>
        <dbReference type="Rhea" id="RHEA-COMP:9695"/>
        <dbReference type="ChEBI" id="CHEBI:30616"/>
        <dbReference type="ChEBI" id="CHEBI:33019"/>
        <dbReference type="ChEBI" id="CHEBI:58045"/>
        <dbReference type="ChEBI" id="CHEBI:78442"/>
        <dbReference type="ChEBI" id="CHEBI:78528"/>
        <dbReference type="ChEBI" id="CHEBI:456215"/>
        <dbReference type="EC" id="6.1.1.5"/>
    </reaction>
</comment>
<dbReference type="PROSITE" id="PS00178">
    <property type="entry name" value="AA_TRNA_LIGASE_I"/>
    <property type="match status" value="1"/>
</dbReference>
<dbReference type="Pfam" id="PF08264">
    <property type="entry name" value="Anticodon_1"/>
    <property type="match status" value="1"/>
</dbReference>
<evidence type="ECO:0000256" key="12">
    <source>
        <dbReference type="RuleBase" id="RU363035"/>
    </source>
</evidence>
<dbReference type="InterPro" id="IPR013155">
    <property type="entry name" value="M/V/L/I-tRNA-synth_anticd-bd"/>
</dbReference>
<keyword evidence="6 12" id="KW-0067">ATP-binding</keyword>
<organism evidence="15 16">
    <name type="scientific">Candidatus Similichlamydia laticola</name>
    <dbReference type="NCBI Taxonomy" id="2170265"/>
    <lineage>
        <taxon>Bacteria</taxon>
        <taxon>Pseudomonadati</taxon>
        <taxon>Chlamydiota</taxon>
        <taxon>Chlamydiia</taxon>
        <taxon>Parachlamydiales</taxon>
        <taxon>Candidatus Parilichlamydiaceae</taxon>
        <taxon>Candidatus Similichlamydia</taxon>
    </lineage>
</organism>
<dbReference type="InterPro" id="IPR014729">
    <property type="entry name" value="Rossmann-like_a/b/a_fold"/>
</dbReference>
<feature type="domain" description="Aminoacyl-tRNA synthetase class Ia" evidence="13">
    <location>
        <begin position="5"/>
        <end position="605"/>
    </location>
</feature>
<keyword evidence="8 12" id="KW-0030">Aminoacyl-tRNA synthetase</keyword>
<evidence type="ECO:0000259" key="14">
    <source>
        <dbReference type="Pfam" id="PF08264"/>
    </source>
</evidence>
<dbReference type="GO" id="GO:0002161">
    <property type="term" value="F:aminoacyl-tRNA deacylase activity"/>
    <property type="evidence" value="ECO:0007669"/>
    <property type="project" value="InterPro"/>
</dbReference>
<dbReference type="Pfam" id="PF19302">
    <property type="entry name" value="DUF5915"/>
    <property type="match status" value="1"/>
</dbReference>
<keyword evidence="4 12" id="KW-0436">Ligase</keyword>
<evidence type="ECO:0000313" key="16">
    <source>
        <dbReference type="Proteomes" id="UP000253816"/>
    </source>
</evidence>
<dbReference type="AlphaFoldDB" id="A0A369K9T2"/>
<evidence type="ECO:0000256" key="4">
    <source>
        <dbReference type="ARBA" id="ARBA00022598"/>
    </source>
</evidence>
<dbReference type="Proteomes" id="UP000253816">
    <property type="component" value="Unassembled WGS sequence"/>
</dbReference>
<dbReference type="SUPFAM" id="SSF47323">
    <property type="entry name" value="Anticodon-binding domain of a subclass of class I aminoacyl-tRNA synthetases"/>
    <property type="match status" value="1"/>
</dbReference>
<dbReference type="InterPro" id="IPR009080">
    <property type="entry name" value="tRNAsynth_Ia_anticodon-bd"/>
</dbReference>
<dbReference type="NCBIfam" id="TIGR00392">
    <property type="entry name" value="ileS"/>
    <property type="match status" value="1"/>
</dbReference>
<evidence type="ECO:0000256" key="8">
    <source>
        <dbReference type="ARBA" id="ARBA00023146"/>
    </source>
</evidence>
<evidence type="ECO:0000256" key="1">
    <source>
        <dbReference type="ARBA" id="ARBA00007078"/>
    </source>
</evidence>
<dbReference type="PANTHER" id="PTHR42780">
    <property type="entry name" value="SOLEUCYL-TRNA SYNTHETASE"/>
    <property type="match status" value="1"/>
</dbReference>
<evidence type="ECO:0000259" key="13">
    <source>
        <dbReference type="Pfam" id="PF00133"/>
    </source>
</evidence>
<dbReference type="GO" id="GO:0005524">
    <property type="term" value="F:ATP binding"/>
    <property type="evidence" value="ECO:0007669"/>
    <property type="project" value="UniProtKB-KW"/>
</dbReference>
<comment type="function">
    <text evidence="9">Catalyzes the attachment of isoleucine to tRNA(Ile). As IleRS can inadvertently accommodate and process structurally similar amino acids such as valine, to avoid such errors it has two additional distinct tRNA(Ile)-dependent editing activities. One activity is designated as 'pretransfer' editing and involves the hydrolysis of activated Val-AMP. The other activity is designated 'posttransfer' editing and involves deacylation of mischarged Val-tRNA(Ile).</text>
</comment>
<dbReference type="InterPro" id="IPR002300">
    <property type="entry name" value="aa-tRNA-synth_Ia"/>
</dbReference>
<keyword evidence="7 12" id="KW-0648">Protein biosynthesis</keyword>
<proteinExistence type="inferred from homology"/>
<evidence type="ECO:0000256" key="3">
    <source>
        <dbReference type="ARBA" id="ARBA00022490"/>
    </source>
</evidence>
<dbReference type="Gene3D" id="3.40.50.620">
    <property type="entry name" value="HUPs"/>
    <property type="match status" value="2"/>
</dbReference>
<dbReference type="Gene3D" id="3.90.740.10">
    <property type="entry name" value="Valyl/Leucyl/Isoleucyl-tRNA synthetase, editing domain"/>
    <property type="match status" value="1"/>
</dbReference>
<comment type="caution">
    <text evidence="15">The sequence shown here is derived from an EMBL/GenBank/DDBJ whole genome shotgun (WGS) entry which is preliminary data.</text>
</comment>
<dbReference type="PANTHER" id="PTHR42780:SF1">
    <property type="entry name" value="ISOLEUCINE--TRNA LIGASE, CYTOPLASMIC"/>
    <property type="match status" value="1"/>
</dbReference>
<dbReference type="Pfam" id="PF00133">
    <property type="entry name" value="tRNA-synt_1"/>
    <property type="match status" value="1"/>
</dbReference>
<name>A0A369K9T2_9BACT</name>
<dbReference type="GO" id="GO:0004822">
    <property type="term" value="F:isoleucine-tRNA ligase activity"/>
    <property type="evidence" value="ECO:0007669"/>
    <property type="project" value="UniProtKB-UniRule"/>
</dbReference>
<evidence type="ECO:0000313" key="15">
    <source>
        <dbReference type="EMBL" id="RDB31359.1"/>
    </source>
</evidence>
<evidence type="ECO:0000256" key="7">
    <source>
        <dbReference type="ARBA" id="ARBA00022917"/>
    </source>
</evidence>
<dbReference type="EMBL" id="QQBG01000017">
    <property type="protein sequence ID" value="RDB31359.1"/>
    <property type="molecule type" value="Genomic_DNA"/>
</dbReference>
<dbReference type="SUPFAM" id="SSF52374">
    <property type="entry name" value="Nucleotidylyl transferase"/>
    <property type="match status" value="1"/>
</dbReference>
<accession>A0A369K9T2</accession>
<dbReference type="GO" id="GO:0005737">
    <property type="term" value="C:cytoplasm"/>
    <property type="evidence" value="ECO:0007669"/>
    <property type="project" value="UniProtKB-UniRule"/>
</dbReference>
<sequence length="1004" mass="115357">MTLSSWWQRHDISNRLFSKKEGRPVFRFYDGPPFATGTPHYGHLLAGTIKDAVLRYYAMNGYSVLQPFGWDAHGLPVEYEVERQLGLSSRDLSSTEFIRACRKVVVSCDAPWKKIMHLLARWVNWESSWLTMDRPFMESVWWVFKRLYEKGLIYEGYKVLPFSWKLGTALSNFEAGENYKEITSHTLVVQFPCLARENTFFLAWTTTPWTLPSNLALLVHPERTYVILWDEQSRKHFCLCDTRVSDFFSAFRIVETFKGSELEGWSYLPPFDCFKKKRPEAFKVILASCVSDEEGTGIVHAAPGFGEDDFLACQRNGIKPVCPVSETGCFTDEVPFLSGQHVLDVTSEIRTYLQQNDLLLKEFPIVHRYPYCWRSDTPLIYRLSESWFLSVEPFRDQLLQKNQEIHWSPAHIQEGRFGKWLAQARDWSISRKRVWGNPLPVWRSEGGELLIMGSCQELENYSGQPLKGLHRDQLDQVSFTYQGKTFKRVDAVFDCWFESGSVPFAQNHYPFDGSKLEDILPADFIAEGVDQTRGWFYTLHVLSVLLAGKPAFRHVIVNGIILAEDGTKMSKRLRNYPDPEELLLQHGADALRLYLLRSVAVKAESICFSEEGVVAVARRILFPLRHAVQFFLQHYQEEAIPFQQGDQPDHILDQWLLSRLSTVLLAVRKGFETYDLFSATASLALLVDDLNNWYIRLSRLRFKMPLHRASVGVLRFFLSQMARLIAPVTPFLAEEIYVSVHDREAISVHLTAFPSGLESDSVLEDQMGLLREIVQVGHSLRKKIKIRVRQPLAKVYLTTEMHAEFLLAHSELIKSELNVKQVVLTKPGCLTTYTVRPNFRVLGRRFGAKVQRLKSLLENLSQEETTSLLEKKEHTLVLDGETISISLHELLIEQKPLEEQKVQSGHGFSLSFETTLNEDLLEEGVVRECISKLNMARKGRGLVQGEPIKLYLSAEPYSRLVLEKNQPLIQTTCFVQEVVWVGREDLSNAISALEEEWAFSFQIG</sequence>
<comment type="similarity">
    <text evidence="1">Belongs to the class-I aminoacyl-tRNA synthetase family. IleS type 2 subfamily.</text>
</comment>
<reference evidence="15 16" key="1">
    <citation type="submission" date="2018-07" db="EMBL/GenBank/DDBJ databases">
        <title>Comparative genomics of the Candidatus Parilichlamydiaceae reveals evidence of convergent evolution and genome reduction in the phylum Chlamydiae.</title>
        <authorList>
            <person name="Taylor-Brown A."/>
            <person name="Polkinghorne A."/>
        </authorList>
    </citation>
    <scope>NUCLEOTIDE SEQUENCE [LARGE SCALE GENOMIC DNA]</scope>
    <source>
        <strain evidence="15 16">Hat2</strain>
    </source>
</reference>
<evidence type="ECO:0000256" key="5">
    <source>
        <dbReference type="ARBA" id="ARBA00022741"/>
    </source>
</evidence>
<keyword evidence="16" id="KW-1185">Reference proteome</keyword>
<evidence type="ECO:0000256" key="9">
    <source>
        <dbReference type="ARBA" id="ARBA00025217"/>
    </source>
</evidence>